<evidence type="ECO:0000313" key="3">
    <source>
        <dbReference type="Proteomes" id="UP000654075"/>
    </source>
</evidence>
<dbReference type="EMBL" id="CAJNNV010032890">
    <property type="protein sequence ID" value="CAE8641392.1"/>
    <property type="molecule type" value="Genomic_DNA"/>
</dbReference>
<dbReference type="Pfam" id="PF00481">
    <property type="entry name" value="PP2C"/>
    <property type="match status" value="1"/>
</dbReference>
<organism evidence="2 3">
    <name type="scientific">Polarella glacialis</name>
    <name type="common">Dinoflagellate</name>
    <dbReference type="NCBI Taxonomy" id="89957"/>
    <lineage>
        <taxon>Eukaryota</taxon>
        <taxon>Sar</taxon>
        <taxon>Alveolata</taxon>
        <taxon>Dinophyceae</taxon>
        <taxon>Suessiales</taxon>
        <taxon>Suessiaceae</taxon>
        <taxon>Polarella</taxon>
    </lineage>
</organism>
<feature type="non-terminal residue" evidence="2">
    <location>
        <position position="1"/>
    </location>
</feature>
<gene>
    <name evidence="2" type="ORF">PGLA1383_LOCUS56037</name>
</gene>
<accession>A0A813HV69</accession>
<dbReference type="Gene3D" id="3.60.40.10">
    <property type="entry name" value="PPM-type phosphatase domain"/>
    <property type="match status" value="1"/>
</dbReference>
<comment type="caution">
    <text evidence="2">The sequence shown here is derived from an EMBL/GenBank/DDBJ whole genome shotgun (WGS) entry which is preliminary data.</text>
</comment>
<keyword evidence="3" id="KW-1185">Reference proteome</keyword>
<proteinExistence type="predicted"/>
<dbReference type="InterPro" id="IPR001932">
    <property type="entry name" value="PPM-type_phosphatase-like_dom"/>
</dbReference>
<reference evidence="2" key="1">
    <citation type="submission" date="2021-02" db="EMBL/GenBank/DDBJ databases">
        <authorList>
            <person name="Dougan E. K."/>
            <person name="Rhodes N."/>
            <person name="Thang M."/>
            <person name="Chan C."/>
        </authorList>
    </citation>
    <scope>NUCLEOTIDE SEQUENCE</scope>
</reference>
<feature type="domain" description="PPM-type phosphatase" evidence="1">
    <location>
        <begin position="3"/>
        <end position="59"/>
    </location>
</feature>
<evidence type="ECO:0000313" key="2">
    <source>
        <dbReference type="EMBL" id="CAE8641392.1"/>
    </source>
</evidence>
<sequence length="106" mass="12105">GGVSREPEYHKFLMQPTDQWYAIVASDGIWEFLTGEEVCNLTAKKLRLKGPRETNQFIVSASRKRWAHVCGDYCDDITSIFIQWNSADAAKDSSDNHLLSVKRPEE</sequence>
<protein>
    <recommendedName>
        <fullName evidence="1">PPM-type phosphatase domain-containing protein</fullName>
    </recommendedName>
</protein>
<dbReference type="InterPro" id="IPR036457">
    <property type="entry name" value="PPM-type-like_dom_sf"/>
</dbReference>
<dbReference type="AlphaFoldDB" id="A0A813HV69"/>
<dbReference type="Proteomes" id="UP000654075">
    <property type="component" value="Unassembled WGS sequence"/>
</dbReference>
<dbReference type="OrthoDB" id="423490at2759"/>
<name>A0A813HV69_POLGL</name>
<dbReference type="SUPFAM" id="SSF81606">
    <property type="entry name" value="PP2C-like"/>
    <property type="match status" value="1"/>
</dbReference>
<evidence type="ECO:0000259" key="1">
    <source>
        <dbReference type="Pfam" id="PF00481"/>
    </source>
</evidence>